<dbReference type="InterPro" id="IPR008927">
    <property type="entry name" value="6-PGluconate_DH-like_C_sf"/>
</dbReference>
<gene>
    <name evidence="3" type="ORF">TthAA11_21430</name>
</gene>
<evidence type="ECO:0008006" key="5">
    <source>
        <dbReference type="Google" id="ProtNLM"/>
    </source>
</evidence>
<feature type="domain" description="PIN" evidence="1">
    <location>
        <begin position="4"/>
        <end position="80"/>
    </location>
</feature>
<reference evidence="3" key="1">
    <citation type="submission" date="2021-07" db="EMBL/GenBank/DDBJ databases">
        <title>Complete genome sequences of four Thermus thermophilus strains isolated from Arima Hot Spring in Japan.</title>
        <authorList>
            <person name="Tomariguchi N."/>
            <person name="Ueno Y."/>
            <person name="Miyazaki K."/>
        </authorList>
    </citation>
    <scope>NUCLEOTIDE SEQUENCE</scope>
    <source>
        <strain evidence="3">AA1-1</strain>
        <plasmid evidence="3">pAA1-1b</plasmid>
    </source>
</reference>
<evidence type="ECO:0000313" key="3">
    <source>
        <dbReference type="EMBL" id="BCZ87961.1"/>
    </source>
</evidence>
<dbReference type="Proteomes" id="UP000825379">
    <property type="component" value="Plasmid pAA1-1b"/>
</dbReference>
<dbReference type="InterPro" id="IPR015814">
    <property type="entry name" value="Pgluconate_DH_NAD-bd_C"/>
</dbReference>
<dbReference type="Pfam" id="PF09130">
    <property type="entry name" value="DUF1932"/>
    <property type="match status" value="1"/>
</dbReference>
<keyword evidence="3" id="KW-0614">Plasmid</keyword>
<accession>A0AAD1KX71</accession>
<dbReference type="InterPro" id="IPR013328">
    <property type="entry name" value="6PGD_dom2"/>
</dbReference>
<proteinExistence type="predicted"/>
<dbReference type="SUPFAM" id="SSF48179">
    <property type="entry name" value="6-phosphogluconate dehydrogenase C-terminal domain-like"/>
    <property type="match status" value="1"/>
</dbReference>
<dbReference type="InterPro" id="IPR029060">
    <property type="entry name" value="PIN-like_dom_sf"/>
</dbReference>
<dbReference type="Pfam" id="PF01850">
    <property type="entry name" value="PIN"/>
    <property type="match status" value="1"/>
</dbReference>
<evidence type="ECO:0000313" key="4">
    <source>
        <dbReference type="Proteomes" id="UP000825379"/>
    </source>
</evidence>
<sequence length="180" mass="19258">MTAVLDASALLALLKGEPGAERVAEALERGAYLGAVNLAEVLSKLADWGEDPAEAQARMEQVGLLGAAVEVVGERPGEAALRKLLRSVFFKGMAAAVLEALEVAKRLGLEAEVWDNIAKTLKEADETLVGRLVEGSLRHAERRREEMLAAAELLREVGVEPLVTEATARQLGRLLGRELA</sequence>
<dbReference type="InterPro" id="IPR002716">
    <property type="entry name" value="PIN_dom"/>
</dbReference>
<evidence type="ECO:0000259" key="2">
    <source>
        <dbReference type="Pfam" id="PF09130"/>
    </source>
</evidence>
<dbReference type="Gene3D" id="1.10.1040.10">
    <property type="entry name" value="N-(1-d-carboxylethyl)-l-norvaline Dehydrogenase, domain 2"/>
    <property type="match status" value="1"/>
</dbReference>
<dbReference type="AlphaFoldDB" id="A0AAD1KX71"/>
<geneLocation type="plasmid" evidence="3 4">
    <name>pAA1-1b</name>
</geneLocation>
<name>A0AAD1KX71_THETH</name>
<feature type="domain" description="Phosphogluconate dehydrogenase NAD-binding putative C-terminal" evidence="2">
    <location>
        <begin position="104"/>
        <end position="171"/>
    </location>
</feature>
<dbReference type="RefSeq" id="WP_223969343.1">
    <property type="nucleotide sequence ID" value="NZ_AP024927.1"/>
</dbReference>
<dbReference type="SUPFAM" id="SSF88723">
    <property type="entry name" value="PIN domain-like"/>
    <property type="match status" value="1"/>
</dbReference>
<dbReference type="EMBL" id="AP024927">
    <property type="protein sequence ID" value="BCZ87961.1"/>
    <property type="molecule type" value="Genomic_DNA"/>
</dbReference>
<evidence type="ECO:0000259" key="1">
    <source>
        <dbReference type="Pfam" id="PF01850"/>
    </source>
</evidence>
<organism evidence="3 4">
    <name type="scientific">Thermus thermophilus</name>
    <dbReference type="NCBI Taxonomy" id="274"/>
    <lineage>
        <taxon>Bacteria</taxon>
        <taxon>Thermotogati</taxon>
        <taxon>Deinococcota</taxon>
        <taxon>Deinococci</taxon>
        <taxon>Thermales</taxon>
        <taxon>Thermaceae</taxon>
        <taxon>Thermus</taxon>
    </lineage>
</organism>
<protein>
    <recommendedName>
        <fullName evidence="5">PIN domain-containing protein</fullName>
    </recommendedName>
</protein>